<proteinExistence type="predicted"/>
<dbReference type="EMBL" id="VKHP01000232">
    <property type="protein sequence ID" value="NEV01333.1"/>
    <property type="molecule type" value="Genomic_DNA"/>
</dbReference>
<comment type="caution">
    <text evidence="2">The sequence shown here is derived from an EMBL/GenBank/DDBJ whole genome shotgun (WGS) entry which is preliminary data.</text>
</comment>
<organism evidence="2 3">
    <name type="scientific">Bradyrhizobium uaiense</name>
    <dbReference type="NCBI Taxonomy" id="2594946"/>
    <lineage>
        <taxon>Bacteria</taxon>
        <taxon>Pseudomonadati</taxon>
        <taxon>Pseudomonadota</taxon>
        <taxon>Alphaproteobacteria</taxon>
        <taxon>Hyphomicrobiales</taxon>
        <taxon>Nitrobacteraceae</taxon>
        <taxon>Bradyrhizobium</taxon>
    </lineage>
</organism>
<dbReference type="AlphaFoldDB" id="A0A6P1BUP8"/>
<reference evidence="2 3" key="1">
    <citation type="journal article" date="2020" name="Arch. Microbiol.">
        <title>Bradyrhizobium uaiense sp. nov., a new highly efficient cowpea symbiont.</title>
        <authorList>
            <person name="Cabral Michel D."/>
            <person name="Azarias Guimaraes A."/>
            <person name="Martins da Costa E."/>
            <person name="Soares de Carvalho T."/>
            <person name="Balsanelli E."/>
            <person name="Willems A."/>
            <person name="Maltempi de Souza E."/>
            <person name="de Souza Moreira F.M."/>
        </authorList>
    </citation>
    <scope>NUCLEOTIDE SEQUENCE [LARGE SCALE GENOMIC DNA]</scope>
    <source>
        <strain evidence="2 3">UFLA 03-164</strain>
    </source>
</reference>
<protein>
    <submittedName>
        <fullName evidence="2">Uncharacterized protein</fullName>
    </submittedName>
</protein>
<name>A0A6P1BUP8_9BRAD</name>
<feature type="signal peptide" evidence="1">
    <location>
        <begin position="1"/>
        <end position="28"/>
    </location>
</feature>
<gene>
    <name evidence="2" type="ORF">FNJ47_37485</name>
</gene>
<evidence type="ECO:0000313" key="3">
    <source>
        <dbReference type="Proteomes" id="UP000468531"/>
    </source>
</evidence>
<feature type="non-terminal residue" evidence="2">
    <location>
        <position position="66"/>
    </location>
</feature>
<keyword evidence="1" id="KW-0732">Signal</keyword>
<sequence>MINFALVRRAFAPGVVLCAAILAGSAQAQGDDASLILKKMSAYIGGQSTIQAAYDSDIEVITNDLQ</sequence>
<keyword evidence="3" id="KW-1185">Reference proteome</keyword>
<accession>A0A6P1BUP8</accession>
<feature type="chain" id="PRO_5026917908" evidence="1">
    <location>
        <begin position="29"/>
        <end position="66"/>
    </location>
</feature>
<dbReference type="Proteomes" id="UP000468531">
    <property type="component" value="Unassembled WGS sequence"/>
</dbReference>
<evidence type="ECO:0000256" key="1">
    <source>
        <dbReference type="SAM" id="SignalP"/>
    </source>
</evidence>
<evidence type="ECO:0000313" key="2">
    <source>
        <dbReference type="EMBL" id="NEV01333.1"/>
    </source>
</evidence>